<dbReference type="EMBL" id="KZ990101">
    <property type="protein sequence ID" value="RKP24662.1"/>
    <property type="molecule type" value="Genomic_DNA"/>
</dbReference>
<dbReference type="OrthoDB" id="10037266at2759"/>
<feature type="region of interest" description="Disordered" evidence="1">
    <location>
        <begin position="130"/>
        <end position="196"/>
    </location>
</feature>
<keyword evidence="3" id="KW-1185">Reference proteome</keyword>
<accession>A0A4P9YYL5</accession>
<dbReference type="Proteomes" id="UP000278143">
    <property type="component" value="Unassembled WGS sequence"/>
</dbReference>
<evidence type="ECO:0008006" key="4">
    <source>
        <dbReference type="Google" id="ProtNLM"/>
    </source>
</evidence>
<feature type="compositionally biased region" description="Acidic residues" evidence="1">
    <location>
        <begin position="147"/>
        <end position="156"/>
    </location>
</feature>
<protein>
    <recommendedName>
        <fullName evidence="4">Retrotransposon gag domain-containing protein</fullName>
    </recommendedName>
</protein>
<name>A0A4P9YYL5_9FUNG</name>
<evidence type="ECO:0000256" key="1">
    <source>
        <dbReference type="SAM" id="MobiDB-lite"/>
    </source>
</evidence>
<evidence type="ECO:0000313" key="3">
    <source>
        <dbReference type="Proteomes" id="UP000278143"/>
    </source>
</evidence>
<proteinExistence type="predicted"/>
<feature type="compositionally biased region" description="Basic and acidic residues" evidence="1">
    <location>
        <begin position="161"/>
        <end position="196"/>
    </location>
</feature>
<gene>
    <name evidence="2" type="ORF">SYNPS1DRAFT_23276</name>
</gene>
<reference evidence="3" key="1">
    <citation type="journal article" date="2018" name="Nat. Microbiol.">
        <title>Leveraging single-cell genomics to expand the fungal tree of life.</title>
        <authorList>
            <person name="Ahrendt S.R."/>
            <person name="Quandt C.A."/>
            <person name="Ciobanu D."/>
            <person name="Clum A."/>
            <person name="Salamov A."/>
            <person name="Andreopoulos B."/>
            <person name="Cheng J.F."/>
            <person name="Woyke T."/>
            <person name="Pelin A."/>
            <person name="Henrissat B."/>
            <person name="Reynolds N.K."/>
            <person name="Benny G.L."/>
            <person name="Smith M.E."/>
            <person name="James T.Y."/>
            <person name="Grigoriev I.V."/>
        </authorList>
    </citation>
    <scope>NUCLEOTIDE SEQUENCE [LARGE SCALE GENOMIC DNA]</scope>
    <source>
        <strain evidence="3">Benny S71-1</strain>
    </source>
</reference>
<organism evidence="2 3">
    <name type="scientific">Syncephalis pseudoplumigaleata</name>
    <dbReference type="NCBI Taxonomy" id="1712513"/>
    <lineage>
        <taxon>Eukaryota</taxon>
        <taxon>Fungi</taxon>
        <taxon>Fungi incertae sedis</taxon>
        <taxon>Zoopagomycota</taxon>
        <taxon>Zoopagomycotina</taxon>
        <taxon>Zoopagomycetes</taxon>
        <taxon>Zoopagales</taxon>
        <taxon>Piptocephalidaceae</taxon>
        <taxon>Syncephalis</taxon>
    </lineage>
</organism>
<sequence length="196" mass="22681">MAHYGAVQPGVFRGEERKDTFAWLDRFNKICRINGWDDARALRKMAWYLEKGFQCAFLAEFHEASYKQELLKDLLNYHQGSREPVDRVLVKLKRGFVRAGIDQDSVKLRILRQALRRDYATQVFRGKPSRYRKAKGADSVNAREYGSDDSSDDEDLLPLGKGEEPEKPTKGRERETKKPVGKARPQEVTEEKALYL</sequence>
<dbReference type="AlphaFoldDB" id="A0A4P9YYL5"/>
<evidence type="ECO:0000313" key="2">
    <source>
        <dbReference type="EMBL" id="RKP24662.1"/>
    </source>
</evidence>